<reference evidence="2 3" key="1">
    <citation type="submission" date="2006-10" db="EMBL/GenBank/DDBJ databases">
        <title>The Genome Sequence of Batrachochytrium dendrobatidis JEL423.</title>
        <authorList>
            <consortium name="The Broad Institute Genome Sequencing Platform"/>
            <person name="Birren B."/>
            <person name="Lander E."/>
            <person name="Galagan J."/>
            <person name="Cuomo C."/>
            <person name="Devon K."/>
            <person name="Jaffe D."/>
            <person name="Butler J."/>
            <person name="Alvarez P."/>
            <person name="Gnerre S."/>
            <person name="Grabherr M."/>
            <person name="Kleber M."/>
            <person name="Mauceli E."/>
            <person name="Brockman W."/>
            <person name="Young S."/>
            <person name="LaButti K."/>
            <person name="Sykes S."/>
            <person name="DeCaprio D."/>
            <person name="Crawford M."/>
            <person name="Koehrsen M."/>
            <person name="Engels R."/>
            <person name="Montgomery P."/>
            <person name="Pearson M."/>
            <person name="Howarth C."/>
            <person name="Larson L."/>
            <person name="White J."/>
            <person name="O'Leary S."/>
            <person name="Kodira C."/>
            <person name="Zeng Q."/>
            <person name="Yandava C."/>
            <person name="Alvarado L."/>
            <person name="Longcore J."/>
            <person name="James T."/>
        </authorList>
    </citation>
    <scope>NUCLEOTIDE SEQUENCE [LARGE SCALE GENOMIC DNA]</scope>
    <source>
        <strain evidence="2 3">JEL423</strain>
    </source>
</reference>
<dbReference type="GO" id="GO:0000398">
    <property type="term" value="P:mRNA splicing, via spliceosome"/>
    <property type="evidence" value="ECO:0007669"/>
    <property type="project" value="InterPro"/>
</dbReference>
<evidence type="ECO:0000313" key="2">
    <source>
        <dbReference type="EMBL" id="OAJ37443.1"/>
    </source>
</evidence>
<dbReference type="VEuPathDB" id="FungiDB:BDEG_21460"/>
<dbReference type="eggNOG" id="KOG2990">
    <property type="taxonomic scope" value="Eukaryota"/>
</dbReference>
<evidence type="ECO:0000313" key="3">
    <source>
        <dbReference type="Proteomes" id="UP000077115"/>
    </source>
</evidence>
<dbReference type="Proteomes" id="UP000077115">
    <property type="component" value="Unassembled WGS sequence"/>
</dbReference>
<accession>A0A177WBN5</accession>
<protein>
    <submittedName>
        <fullName evidence="2">Uncharacterized protein</fullName>
    </submittedName>
</protein>
<dbReference type="InterPro" id="IPR007590">
    <property type="entry name" value="Saf4/Yju2"/>
</dbReference>
<dbReference type="GO" id="GO:0071014">
    <property type="term" value="C:post-mRNA release spliceosomal complex"/>
    <property type="evidence" value="ECO:0007669"/>
    <property type="project" value="TreeGrafter"/>
</dbReference>
<gene>
    <name evidence="2" type="ORF">BDEG_21460</name>
</gene>
<evidence type="ECO:0000256" key="1">
    <source>
        <dbReference type="ARBA" id="ARBA00005595"/>
    </source>
</evidence>
<dbReference type="PANTHER" id="PTHR12111">
    <property type="entry name" value="SPLICING FACTOR YJU2"/>
    <property type="match status" value="1"/>
</dbReference>
<dbReference type="Pfam" id="PF04502">
    <property type="entry name" value="Saf4_Yju2"/>
    <property type="match status" value="1"/>
</dbReference>
<dbReference type="EMBL" id="DS022300">
    <property type="protein sequence ID" value="OAJ37443.1"/>
    <property type="molecule type" value="Genomic_DNA"/>
</dbReference>
<sequence>MADRRATNKYYPPDWDPSKGSINTFVGQHPLRDRARKLDQGILIIRFELPFNIWCLHCNNHVGMGVRYNAEKKKVGMYYSTPIFSFRMKCHLCSGRIEIHTDPENTEYKIISGARRREESYDPEDIGLITLQDKETTEKIVNDSFYKLEHGVIDKDKAVAVAPRIVSLQDLSDQHWKDPYTASQKVRKRFRAEKKVRVADALDSRNIQLKHGFKFNILPPSNNDTIAAQDLKILRHMNRNNHAYPRHLFL</sequence>
<proteinExistence type="inferred from homology"/>
<comment type="similarity">
    <text evidence="1">Belongs to the CWC16 family.</text>
</comment>
<dbReference type="PANTHER" id="PTHR12111:SF2">
    <property type="entry name" value="SPLICING FACTOR YJU2B-RELATED"/>
    <property type="match status" value="1"/>
</dbReference>
<dbReference type="STRING" id="403673.A0A177WBN5"/>
<dbReference type="GO" id="GO:0005684">
    <property type="term" value="C:U2-type spliceosomal complex"/>
    <property type="evidence" value="ECO:0007669"/>
    <property type="project" value="TreeGrafter"/>
</dbReference>
<organism evidence="2 3">
    <name type="scientific">Batrachochytrium dendrobatidis (strain JEL423)</name>
    <dbReference type="NCBI Taxonomy" id="403673"/>
    <lineage>
        <taxon>Eukaryota</taxon>
        <taxon>Fungi</taxon>
        <taxon>Fungi incertae sedis</taxon>
        <taxon>Chytridiomycota</taxon>
        <taxon>Chytridiomycota incertae sedis</taxon>
        <taxon>Chytridiomycetes</taxon>
        <taxon>Rhizophydiales</taxon>
        <taxon>Rhizophydiales incertae sedis</taxon>
        <taxon>Batrachochytrium</taxon>
    </lineage>
</organism>
<dbReference type="OrthoDB" id="360327at2759"/>
<reference evidence="2 3" key="2">
    <citation type="submission" date="2016-05" db="EMBL/GenBank/DDBJ databases">
        <title>Lineage-specific infection strategies underlie the spectrum of fungal disease in amphibians.</title>
        <authorList>
            <person name="Cuomo C.A."/>
            <person name="Farrer R.A."/>
            <person name="James T."/>
            <person name="Longcore J."/>
            <person name="Birren B."/>
        </authorList>
    </citation>
    <scope>NUCLEOTIDE SEQUENCE [LARGE SCALE GENOMIC DNA]</scope>
    <source>
        <strain evidence="2 3">JEL423</strain>
    </source>
</reference>
<name>A0A177WBN5_BATDL</name>
<dbReference type="AlphaFoldDB" id="A0A177WBN5"/>